<evidence type="ECO:0000313" key="2">
    <source>
        <dbReference type="EMBL" id="WPH03899.1"/>
    </source>
</evidence>
<evidence type="ECO:0000259" key="1">
    <source>
        <dbReference type="Pfam" id="PF02661"/>
    </source>
</evidence>
<dbReference type="Gene3D" id="1.20.120.1870">
    <property type="entry name" value="Fic/DOC protein, Fido domain"/>
    <property type="match status" value="1"/>
</dbReference>
<name>A0AAQ3RA70_9PEZI</name>
<sequence length="120" mass="13364">MLESAVTSPINVKHYERETDIFQLAATLSEKLVKNHAYPDGNKRVALLAADMFLKINGHVLEKTPLANDAHSETLKQAHVAVATGRWDRNSLAHCYRTVSEPLEVTNPDIESYKAAAEEH</sequence>
<organism evidence="2 3">
    <name type="scientific">Acrodontium crateriforme</name>
    <dbReference type="NCBI Taxonomy" id="150365"/>
    <lineage>
        <taxon>Eukaryota</taxon>
        <taxon>Fungi</taxon>
        <taxon>Dikarya</taxon>
        <taxon>Ascomycota</taxon>
        <taxon>Pezizomycotina</taxon>
        <taxon>Dothideomycetes</taxon>
        <taxon>Dothideomycetidae</taxon>
        <taxon>Mycosphaerellales</taxon>
        <taxon>Teratosphaeriaceae</taxon>
        <taxon>Acrodontium</taxon>
    </lineage>
</organism>
<dbReference type="Proteomes" id="UP001303373">
    <property type="component" value="Chromosome 11"/>
</dbReference>
<dbReference type="InterPro" id="IPR036597">
    <property type="entry name" value="Fido-like_dom_sf"/>
</dbReference>
<feature type="domain" description="Fido" evidence="1">
    <location>
        <begin position="2"/>
        <end position="54"/>
    </location>
</feature>
<evidence type="ECO:0000313" key="3">
    <source>
        <dbReference type="Proteomes" id="UP001303373"/>
    </source>
</evidence>
<dbReference type="SUPFAM" id="SSF140931">
    <property type="entry name" value="Fic-like"/>
    <property type="match status" value="1"/>
</dbReference>
<reference evidence="2 3" key="1">
    <citation type="submission" date="2023-11" db="EMBL/GenBank/DDBJ databases">
        <title>An acidophilic fungus is an integral part of prey digestion in a carnivorous sundew plant.</title>
        <authorList>
            <person name="Tsai I.J."/>
        </authorList>
    </citation>
    <scope>NUCLEOTIDE SEQUENCE [LARGE SCALE GENOMIC DNA]</scope>
    <source>
        <strain evidence="2">169a</strain>
    </source>
</reference>
<dbReference type="PANTHER" id="PTHR39426:SF1">
    <property type="entry name" value="HOMOLOGY TO DEATH-ON-CURING PROTEIN OF PHAGE P1"/>
    <property type="match status" value="1"/>
</dbReference>
<dbReference type="InterPro" id="IPR006440">
    <property type="entry name" value="Doc"/>
</dbReference>
<dbReference type="PANTHER" id="PTHR39426">
    <property type="entry name" value="HOMOLOGY TO DEATH-ON-CURING PROTEIN OF PHAGE P1"/>
    <property type="match status" value="1"/>
</dbReference>
<keyword evidence="3" id="KW-1185">Reference proteome</keyword>
<accession>A0AAQ3RA70</accession>
<gene>
    <name evidence="2" type="ORF">R9X50_00678200</name>
</gene>
<dbReference type="InterPro" id="IPR053737">
    <property type="entry name" value="Type_II_TA_Toxin"/>
</dbReference>
<dbReference type="AlphaFoldDB" id="A0AAQ3RA70"/>
<dbReference type="InterPro" id="IPR003812">
    <property type="entry name" value="Fido"/>
</dbReference>
<protein>
    <recommendedName>
        <fullName evidence="1">Fido domain-containing protein</fullName>
    </recommendedName>
</protein>
<proteinExistence type="predicted"/>
<dbReference type="NCBIfam" id="TIGR01550">
    <property type="entry name" value="DOC_P1"/>
    <property type="match status" value="1"/>
</dbReference>
<dbReference type="Pfam" id="PF02661">
    <property type="entry name" value="Fic"/>
    <property type="match status" value="1"/>
</dbReference>
<dbReference type="GO" id="GO:0016301">
    <property type="term" value="F:kinase activity"/>
    <property type="evidence" value="ECO:0007669"/>
    <property type="project" value="InterPro"/>
</dbReference>
<dbReference type="EMBL" id="CP138590">
    <property type="protein sequence ID" value="WPH03899.1"/>
    <property type="molecule type" value="Genomic_DNA"/>
</dbReference>